<dbReference type="AlphaFoldDB" id="A0A7R8AN83"/>
<proteinExistence type="predicted"/>
<keyword evidence="5" id="KW-1185">Reference proteome</keyword>
<dbReference type="SUPFAM" id="SSF56601">
    <property type="entry name" value="beta-lactamase/transpeptidase-like"/>
    <property type="match status" value="1"/>
</dbReference>
<keyword evidence="1" id="KW-0732">Signal</keyword>
<protein>
    <recommendedName>
        <fullName evidence="6">Beta-lactamase/transpeptidase-like protein</fullName>
    </recommendedName>
</protein>
<evidence type="ECO:0000259" key="2">
    <source>
        <dbReference type="Pfam" id="PF00144"/>
    </source>
</evidence>
<dbReference type="InterPro" id="IPR058664">
    <property type="entry name" value="ARB_00930-like_C"/>
</dbReference>
<feature type="signal peptide" evidence="1">
    <location>
        <begin position="1"/>
        <end position="20"/>
    </location>
</feature>
<dbReference type="PANTHER" id="PTHR22935">
    <property type="entry name" value="PENICILLIN-BINDING PROTEIN"/>
    <property type="match status" value="1"/>
</dbReference>
<dbReference type="PANTHER" id="PTHR22935:SF97">
    <property type="entry name" value="BETA-LACTAMASE-RELATED DOMAIN-CONTAINING PROTEIN"/>
    <property type="match status" value="1"/>
</dbReference>
<evidence type="ECO:0000256" key="1">
    <source>
        <dbReference type="SAM" id="SignalP"/>
    </source>
</evidence>
<gene>
    <name evidence="4" type="ORF">APUU_50415S</name>
</gene>
<dbReference type="RefSeq" id="XP_041557898.1">
    <property type="nucleotide sequence ID" value="XM_041705410.1"/>
</dbReference>
<sequence length="592" mass="63386">MKLSFYTSALSLFISSAVSSTTSFTPCPLLGPAFPPYTLDTNDKIISKALEALTQKFNTQLGGGSGSHGETSANTTFSVALFSANPGTAADEPFFWEYHYAAPWLNKSSAGPSPVHKDSVYRIGGLTEIFTVWSLLIGEGDNILDEPVTEYLPELKDGVPGQDIERVVWDEVTVGQLASHMSGLARDYCSKYVAARPGLPELPTTNKTCCDNPYKCDSNDFIKLISKQPPVAPAGVTPSYSNVAFQLLGYIIERRAGKPFIDVLEHDIFVALNMTESSVFAPVTDNTGLSPIIPISKQASGWSTRLGGEEASRSIYSSTKDVATAGQAILNSTLLTQATTNRWLKPVAHTSNPANSLGLPFTIYLGGNYPDQSLVDVYTLLSNEGYKESLYSSYIGLVPDYGVGYVILSADTQEPADLNAHADIIGDVVLAALVETSVLQAGAKFNGTYTAAQAAGVNSTTGLNSSITVGQDSLMGLYIDEFISNGTDLRKTLAGFVGVENSKDLSIRLYPTQLVGVDAGSDSSKQAFRAVLQDVTELADNDTPTCVSWMDVDELQYGGRGLDEFVFSLDHSGRAVGVEIPALRVDLLRTKN</sequence>
<feature type="chain" id="PRO_5030581673" description="Beta-lactamase/transpeptidase-like protein" evidence="1">
    <location>
        <begin position="21"/>
        <end position="592"/>
    </location>
</feature>
<dbReference type="OrthoDB" id="10250282at2759"/>
<evidence type="ECO:0000313" key="4">
    <source>
        <dbReference type="EMBL" id="BCS25704.1"/>
    </source>
</evidence>
<dbReference type="Gene3D" id="3.40.710.10">
    <property type="entry name" value="DD-peptidase/beta-lactamase superfamily"/>
    <property type="match status" value="1"/>
</dbReference>
<evidence type="ECO:0000259" key="3">
    <source>
        <dbReference type="Pfam" id="PF26335"/>
    </source>
</evidence>
<dbReference type="EMBL" id="AP024447">
    <property type="protein sequence ID" value="BCS25704.1"/>
    <property type="molecule type" value="Genomic_DNA"/>
</dbReference>
<dbReference type="InterPro" id="IPR012338">
    <property type="entry name" value="Beta-lactam/transpept-like"/>
</dbReference>
<dbReference type="KEGG" id="apuu:APUU_50415S"/>
<reference evidence="4" key="2">
    <citation type="submission" date="2021-02" db="EMBL/GenBank/DDBJ databases">
        <title>Aspergillus puulaauensis MK2 genome sequence.</title>
        <authorList>
            <person name="Futagami T."/>
            <person name="Mori K."/>
            <person name="Kadooka C."/>
            <person name="Tanaka T."/>
        </authorList>
    </citation>
    <scope>NUCLEOTIDE SEQUENCE</scope>
    <source>
        <strain evidence="4">MK2</strain>
    </source>
</reference>
<dbReference type="GeneID" id="64975709"/>
<evidence type="ECO:0000313" key="5">
    <source>
        <dbReference type="Proteomes" id="UP000654913"/>
    </source>
</evidence>
<reference evidence="4" key="1">
    <citation type="submission" date="2021-01" db="EMBL/GenBank/DDBJ databases">
        <authorList>
            <consortium name="Aspergillus puulaauensis MK2 genome sequencing consortium"/>
            <person name="Kazuki M."/>
            <person name="Futagami T."/>
        </authorList>
    </citation>
    <scope>NUCLEOTIDE SEQUENCE</scope>
    <source>
        <strain evidence="4">MK2</strain>
    </source>
</reference>
<dbReference type="InterPro" id="IPR001466">
    <property type="entry name" value="Beta-lactam-related"/>
</dbReference>
<organism evidence="4 5">
    <name type="scientific">Aspergillus puulaauensis</name>
    <dbReference type="NCBI Taxonomy" id="1220207"/>
    <lineage>
        <taxon>Eukaryota</taxon>
        <taxon>Fungi</taxon>
        <taxon>Dikarya</taxon>
        <taxon>Ascomycota</taxon>
        <taxon>Pezizomycotina</taxon>
        <taxon>Eurotiomycetes</taxon>
        <taxon>Eurotiomycetidae</taxon>
        <taxon>Eurotiales</taxon>
        <taxon>Aspergillaceae</taxon>
        <taxon>Aspergillus</taxon>
    </lineage>
</organism>
<dbReference type="Proteomes" id="UP000654913">
    <property type="component" value="Chromosome 5"/>
</dbReference>
<dbReference type="Pfam" id="PF26335">
    <property type="entry name" value="ARB_00930_C"/>
    <property type="match status" value="1"/>
</dbReference>
<evidence type="ECO:0008006" key="6">
    <source>
        <dbReference type="Google" id="ProtNLM"/>
    </source>
</evidence>
<feature type="domain" description="Beta-lactamase-like ARB-00930-like C-terminal" evidence="3">
    <location>
        <begin position="440"/>
        <end position="590"/>
    </location>
</feature>
<dbReference type="InterPro" id="IPR051478">
    <property type="entry name" value="Beta-lactamase-like_AB/R"/>
</dbReference>
<name>A0A7R8AN83_9EURO</name>
<accession>A0A7R8AN83</accession>
<feature type="domain" description="Beta-lactamase-related" evidence="2">
    <location>
        <begin position="108"/>
        <end position="427"/>
    </location>
</feature>
<dbReference type="Pfam" id="PF00144">
    <property type="entry name" value="Beta-lactamase"/>
    <property type="match status" value="1"/>
</dbReference>